<dbReference type="PANTHER" id="PTHR43099">
    <property type="entry name" value="UPF0053 PROTEIN YRKA"/>
    <property type="match status" value="1"/>
</dbReference>
<dbReference type="Proteomes" id="UP000547674">
    <property type="component" value="Unassembled WGS sequence"/>
</dbReference>
<dbReference type="InterPro" id="IPR036318">
    <property type="entry name" value="FAD-bd_PCMH-like_sf"/>
</dbReference>
<sequence>PLVIVGRVLLLPFRAALEKVVAFTDGFLTSISESLSVEDWRNRMDQEILWLHGGGDTNEVDEVLASIHEFGTTMVDDVMVPRGDVVGISVDATVEEARVLAKEEGFSRYPVYRDSMDNVVGVLHVLDLLHANPKDTIKGLARDPLITNATKSVERLLSEFQGSYNQLAVVADEFGGIAGIATVEDLLEELVGEIHDETDNKENPVRRVEAGVYIVEATARVDELNESLGLNLPEGEYDTLGGLVLERLERIPRIGERLQEDEVGIEVAAAEPNRIHTIRLTVRKETAKRHDG</sequence>
<dbReference type="InterPro" id="IPR005170">
    <property type="entry name" value="Transptr-assoc_dom"/>
</dbReference>
<dbReference type="PANTHER" id="PTHR43099:SF5">
    <property type="entry name" value="HLYC_CORC FAMILY TRANSPORTER"/>
    <property type="match status" value="1"/>
</dbReference>
<evidence type="ECO:0000256" key="3">
    <source>
        <dbReference type="PROSITE-ProRule" id="PRU00703"/>
    </source>
</evidence>
<gene>
    <name evidence="5" type="ORF">HKN21_14330</name>
</gene>
<dbReference type="InterPro" id="IPR044751">
    <property type="entry name" value="Ion_transp-like_CBS"/>
</dbReference>
<evidence type="ECO:0000256" key="1">
    <source>
        <dbReference type="ARBA" id="ARBA00022737"/>
    </source>
</evidence>
<reference evidence="5 6" key="1">
    <citation type="submission" date="2020-03" db="EMBL/GenBank/DDBJ databases">
        <title>Metabolic flexibility allows generalist bacteria to become dominant in a frequently disturbed ecosystem.</title>
        <authorList>
            <person name="Chen Y.-J."/>
            <person name="Leung P.M."/>
            <person name="Bay S.K."/>
            <person name="Hugenholtz P."/>
            <person name="Kessler A.J."/>
            <person name="Shelley G."/>
            <person name="Waite D.W."/>
            <person name="Cook P.L."/>
            <person name="Greening C."/>
        </authorList>
    </citation>
    <scope>NUCLEOTIDE SEQUENCE [LARGE SCALE GENOMIC DNA]</scope>
    <source>
        <strain evidence="5">SS_bin_28</strain>
    </source>
</reference>
<evidence type="ECO:0000313" key="5">
    <source>
        <dbReference type="EMBL" id="NNF07937.1"/>
    </source>
</evidence>
<dbReference type="Gene3D" id="3.10.580.10">
    <property type="entry name" value="CBS-domain"/>
    <property type="match status" value="1"/>
</dbReference>
<protein>
    <submittedName>
        <fullName evidence="5">HlyC/CorC family transporter</fullName>
    </submittedName>
</protein>
<feature type="domain" description="CBS" evidence="4">
    <location>
        <begin position="79"/>
        <end position="139"/>
    </location>
</feature>
<dbReference type="PROSITE" id="PS51371">
    <property type="entry name" value="CBS"/>
    <property type="match status" value="2"/>
</dbReference>
<name>A0A7Y2EBM0_UNCEI</name>
<dbReference type="Gene3D" id="3.30.465.10">
    <property type="match status" value="1"/>
</dbReference>
<dbReference type="Pfam" id="PF00571">
    <property type="entry name" value="CBS"/>
    <property type="match status" value="2"/>
</dbReference>
<evidence type="ECO:0000313" key="6">
    <source>
        <dbReference type="Proteomes" id="UP000547674"/>
    </source>
</evidence>
<dbReference type="CDD" id="cd04590">
    <property type="entry name" value="CBS_pair_CorC_HlyC_assoc"/>
    <property type="match status" value="1"/>
</dbReference>
<evidence type="ECO:0000259" key="4">
    <source>
        <dbReference type="PROSITE" id="PS51371"/>
    </source>
</evidence>
<keyword evidence="2 3" id="KW-0129">CBS domain</keyword>
<dbReference type="InterPro" id="IPR051676">
    <property type="entry name" value="UPF0053_domain"/>
</dbReference>
<dbReference type="InterPro" id="IPR016169">
    <property type="entry name" value="FAD-bd_PCMH_sub2"/>
</dbReference>
<comment type="caution">
    <text evidence="5">The sequence shown here is derived from an EMBL/GenBank/DDBJ whole genome shotgun (WGS) entry which is preliminary data.</text>
</comment>
<dbReference type="AlphaFoldDB" id="A0A7Y2EBM0"/>
<keyword evidence="1" id="KW-0677">Repeat</keyword>
<dbReference type="GO" id="GO:0050660">
    <property type="term" value="F:flavin adenine dinucleotide binding"/>
    <property type="evidence" value="ECO:0007669"/>
    <property type="project" value="InterPro"/>
</dbReference>
<feature type="domain" description="CBS" evidence="4">
    <location>
        <begin position="140"/>
        <end position="197"/>
    </location>
</feature>
<dbReference type="Pfam" id="PF03471">
    <property type="entry name" value="CorC_HlyC"/>
    <property type="match status" value="1"/>
</dbReference>
<dbReference type="EMBL" id="JABDJR010000577">
    <property type="protein sequence ID" value="NNF07937.1"/>
    <property type="molecule type" value="Genomic_DNA"/>
</dbReference>
<feature type="non-terminal residue" evidence="5">
    <location>
        <position position="1"/>
    </location>
</feature>
<dbReference type="SMART" id="SM01091">
    <property type="entry name" value="CorC_HlyC"/>
    <property type="match status" value="1"/>
</dbReference>
<evidence type="ECO:0000256" key="2">
    <source>
        <dbReference type="ARBA" id="ARBA00023122"/>
    </source>
</evidence>
<proteinExistence type="predicted"/>
<dbReference type="SUPFAM" id="SSF54631">
    <property type="entry name" value="CBS-domain pair"/>
    <property type="match status" value="1"/>
</dbReference>
<dbReference type="InterPro" id="IPR046342">
    <property type="entry name" value="CBS_dom_sf"/>
</dbReference>
<accession>A0A7Y2EBM0</accession>
<organism evidence="5 6">
    <name type="scientific">Eiseniibacteriota bacterium</name>
    <dbReference type="NCBI Taxonomy" id="2212470"/>
    <lineage>
        <taxon>Bacteria</taxon>
        <taxon>Candidatus Eiseniibacteriota</taxon>
    </lineage>
</organism>
<dbReference type="InterPro" id="IPR000644">
    <property type="entry name" value="CBS_dom"/>
</dbReference>
<dbReference type="SUPFAM" id="SSF56176">
    <property type="entry name" value="FAD-binding/transporter-associated domain-like"/>
    <property type="match status" value="1"/>
</dbReference>